<proteinExistence type="inferred from homology"/>
<dbReference type="GO" id="GO:0016853">
    <property type="term" value="F:isomerase activity"/>
    <property type="evidence" value="ECO:0007669"/>
    <property type="project" value="UniProtKB-KW"/>
</dbReference>
<dbReference type="AlphaFoldDB" id="A0A2H3NKX6"/>
<dbReference type="PANTHER" id="PTHR43300">
    <property type="entry name" value="ACETYLTRANSFERASE"/>
    <property type="match status" value="1"/>
</dbReference>
<accession>A0A2H3NKX6</accession>
<organism evidence="2 3">
    <name type="scientific">Longimonas halophila</name>
    <dbReference type="NCBI Taxonomy" id="1469170"/>
    <lineage>
        <taxon>Bacteria</taxon>
        <taxon>Pseudomonadati</taxon>
        <taxon>Rhodothermota</taxon>
        <taxon>Rhodothermia</taxon>
        <taxon>Rhodothermales</taxon>
        <taxon>Salisaetaceae</taxon>
        <taxon>Longimonas</taxon>
    </lineage>
</organism>
<dbReference type="PANTHER" id="PTHR43300:SF4">
    <property type="entry name" value="ACYL-[ACYL-CARRIER-PROTEIN]--UDP-N-ACETYLGLUCOSAMINE O-ACYLTRANSFERASE"/>
    <property type="match status" value="1"/>
</dbReference>
<keyword evidence="3" id="KW-1185">Reference proteome</keyword>
<comment type="caution">
    <text evidence="2">The sequence shown here is derived from an EMBL/GenBank/DDBJ whole genome shotgun (WGS) entry which is preliminary data.</text>
</comment>
<keyword evidence="2" id="KW-0413">Isomerase</keyword>
<protein>
    <submittedName>
        <fullName evidence="2">dTDP-6-deoxy-3,4-keto-hexulose isomerase</fullName>
    </submittedName>
</protein>
<dbReference type="InterPro" id="IPR001451">
    <property type="entry name" value="Hexapep"/>
</dbReference>
<evidence type="ECO:0000313" key="3">
    <source>
        <dbReference type="Proteomes" id="UP000221024"/>
    </source>
</evidence>
<dbReference type="Pfam" id="PF00132">
    <property type="entry name" value="Hexapep"/>
    <property type="match status" value="2"/>
</dbReference>
<dbReference type="SUPFAM" id="SSF51161">
    <property type="entry name" value="Trimeric LpxA-like enzymes"/>
    <property type="match status" value="1"/>
</dbReference>
<dbReference type="InterPro" id="IPR011004">
    <property type="entry name" value="Trimer_LpxA-like_sf"/>
</dbReference>
<sequence length="179" mass="19307">MIHETADVQTEAIGDGTTIWQFCVVLPGAQIGARCNINCHVFIENDVVIGNDVTVKSGVQVWDGITLKDQVFVGPNATFTNDAAPRSKQHPEAFERTIVEQGASIGANATILPGLRIGHHAMIGAGAVLTKDAPPHTVWFGNPAKHRGYVTRDKTMLGPNLVDEDGNQYILEEETPVLQ</sequence>
<reference evidence="2 3" key="1">
    <citation type="submission" date="2017-10" db="EMBL/GenBank/DDBJ databases">
        <title>Draft genome of Longimonas halophila.</title>
        <authorList>
            <person name="Goh K.M."/>
            <person name="Shamsir M.S."/>
            <person name="Lim S.W."/>
        </authorList>
    </citation>
    <scope>NUCLEOTIDE SEQUENCE [LARGE SCALE GENOMIC DNA]</scope>
    <source>
        <strain evidence="2 3">KCTC 42399</strain>
    </source>
</reference>
<gene>
    <name evidence="2" type="ORF">CRI93_09460</name>
</gene>
<dbReference type="RefSeq" id="WP_098062392.1">
    <property type="nucleotide sequence ID" value="NZ_PDEP01000008.1"/>
</dbReference>
<dbReference type="OrthoDB" id="9801697at2"/>
<dbReference type="Proteomes" id="UP000221024">
    <property type="component" value="Unassembled WGS sequence"/>
</dbReference>
<dbReference type="CDD" id="cd03358">
    <property type="entry name" value="LbH_WxcM_N_like"/>
    <property type="match status" value="1"/>
</dbReference>
<name>A0A2H3NKX6_9BACT</name>
<comment type="similarity">
    <text evidence="1">Belongs to the transferase hexapeptide repeat family.</text>
</comment>
<dbReference type="EMBL" id="PDEP01000008">
    <property type="protein sequence ID" value="PEN06499.1"/>
    <property type="molecule type" value="Genomic_DNA"/>
</dbReference>
<dbReference type="InterPro" id="IPR050179">
    <property type="entry name" value="Trans_hexapeptide_repeat"/>
</dbReference>
<evidence type="ECO:0000256" key="1">
    <source>
        <dbReference type="ARBA" id="ARBA00007274"/>
    </source>
</evidence>
<evidence type="ECO:0000313" key="2">
    <source>
        <dbReference type="EMBL" id="PEN06499.1"/>
    </source>
</evidence>
<dbReference type="Gene3D" id="2.160.10.10">
    <property type="entry name" value="Hexapeptide repeat proteins"/>
    <property type="match status" value="1"/>
</dbReference>